<feature type="region of interest" description="Disordered" evidence="1">
    <location>
        <begin position="1"/>
        <end position="26"/>
    </location>
</feature>
<accession>A0A9W5QWE8</accession>
<comment type="caution">
    <text evidence="2">The sequence shown here is derived from an EMBL/GenBank/DDBJ whole genome shotgun (WGS) entry which is preliminary data.</text>
</comment>
<evidence type="ECO:0000313" key="2">
    <source>
        <dbReference type="EMBL" id="EOP90883.1"/>
    </source>
</evidence>
<dbReference type="Proteomes" id="UP000014009">
    <property type="component" value="Unassembled WGS sequence"/>
</dbReference>
<proteinExistence type="predicted"/>
<name>A0A9W5QWE8_BACCE</name>
<dbReference type="EMBL" id="AHEF01000041">
    <property type="protein sequence ID" value="EOP90883.1"/>
    <property type="molecule type" value="Genomic_DNA"/>
</dbReference>
<organism evidence="2 3">
    <name type="scientific">Bacillus cereus HuB4-4</name>
    <dbReference type="NCBI Taxonomy" id="1053211"/>
    <lineage>
        <taxon>Bacteria</taxon>
        <taxon>Bacillati</taxon>
        <taxon>Bacillota</taxon>
        <taxon>Bacilli</taxon>
        <taxon>Bacillales</taxon>
        <taxon>Bacillaceae</taxon>
        <taxon>Bacillus</taxon>
        <taxon>Bacillus cereus group</taxon>
    </lineage>
</organism>
<protein>
    <recommendedName>
        <fullName evidence="4">Group II intron reverse transcriptase/maturase</fullName>
    </recommendedName>
</protein>
<evidence type="ECO:0000313" key="3">
    <source>
        <dbReference type="Proteomes" id="UP000014009"/>
    </source>
</evidence>
<dbReference type="AlphaFoldDB" id="A0A9W5QWE8"/>
<gene>
    <name evidence="2" type="ORF">IGM_02145</name>
</gene>
<evidence type="ECO:0008006" key="4">
    <source>
        <dbReference type="Google" id="ProtNLM"/>
    </source>
</evidence>
<sequence>MKMTALHEAYQQGRKNNGAPGSDGKSFANLELEEVIPFLTGIQEEFQAGIYRPQANRKVEIQKANGKM</sequence>
<evidence type="ECO:0000256" key="1">
    <source>
        <dbReference type="SAM" id="MobiDB-lite"/>
    </source>
</evidence>
<reference evidence="2 3" key="1">
    <citation type="submission" date="2012-12" db="EMBL/GenBank/DDBJ databases">
        <title>The Genome Sequence of Bacillus cereus HuB4-4.</title>
        <authorList>
            <consortium name="The Broad Institute Genome Sequencing Platform"/>
            <consortium name="The Broad Institute Genome Sequencing Center for Infectious Disease"/>
            <person name="Feldgarden M."/>
            <person name="Van der Auwera G.A."/>
            <person name="Mahillon J."/>
            <person name="Duprez V."/>
            <person name="Timmery S."/>
            <person name="Mattelet C."/>
            <person name="Dierick K."/>
            <person name="Sun M."/>
            <person name="Yu Z."/>
            <person name="Zhu L."/>
            <person name="Hu X."/>
            <person name="Shank E.B."/>
            <person name="Swiecicka I."/>
            <person name="Hansen B.M."/>
            <person name="Andrup L."/>
            <person name="Walker B."/>
            <person name="Young S.K."/>
            <person name="Zeng Q."/>
            <person name="Gargeya S."/>
            <person name="Fitzgerald M."/>
            <person name="Haas B."/>
            <person name="Abouelleil A."/>
            <person name="Alvarado L."/>
            <person name="Arachchi H.M."/>
            <person name="Berlin A.M."/>
            <person name="Chapman S.B."/>
            <person name="Dewar J."/>
            <person name="Goldberg J."/>
            <person name="Griggs A."/>
            <person name="Gujja S."/>
            <person name="Hansen M."/>
            <person name="Howarth C."/>
            <person name="Imamovic A."/>
            <person name="Larimer J."/>
            <person name="McCowan C."/>
            <person name="Murphy C."/>
            <person name="Neiman D."/>
            <person name="Pearson M."/>
            <person name="Priest M."/>
            <person name="Roberts A."/>
            <person name="Saif S."/>
            <person name="Shea T."/>
            <person name="Sisk P."/>
            <person name="Sykes S."/>
            <person name="Wortman J."/>
            <person name="Nusbaum C."/>
            <person name="Birren B."/>
        </authorList>
    </citation>
    <scope>NUCLEOTIDE SEQUENCE [LARGE SCALE GENOMIC DNA]</scope>
    <source>
        <strain evidence="2 3">HuB4-4</strain>
    </source>
</reference>